<dbReference type="InParanoid" id="A2FC41"/>
<proteinExistence type="predicted"/>
<dbReference type="eggNOG" id="ENOG502SF5F">
    <property type="taxonomic scope" value="Eukaryota"/>
</dbReference>
<reference evidence="1" key="2">
    <citation type="journal article" date="2007" name="Science">
        <title>Draft genome sequence of the sexually transmitted pathogen Trichomonas vaginalis.</title>
        <authorList>
            <person name="Carlton J.M."/>
            <person name="Hirt R.P."/>
            <person name="Silva J.C."/>
            <person name="Delcher A.L."/>
            <person name="Schatz M."/>
            <person name="Zhao Q."/>
            <person name="Wortman J.R."/>
            <person name="Bidwell S.L."/>
            <person name="Alsmark U.C.M."/>
            <person name="Besteiro S."/>
            <person name="Sicheritz-Ponten T."/>
            <person name="Noel C.J."/>
            <person name="Dacks J.B."/>
            <person name="Foster P.G."/>
            <person name="Simillion C."/>
            <person name="Van de Peer Y."/>
            <person name="Miranda-Saavedra D."/>
            <person name="Barton G.J."/>
            <person name="Westrop G.D."/>
            <person name="Mueller S."/>
            <person name="Dessi D."/>
            <person name="Fiori P.L."/>
            <person name="Ren Q."/>
            <person name="Paulsen I."/>
            <person name="Zhang H."/>
            <person name="Bastida-Corcuera F.D."/>
            <person name="Simoes-Barbosa A."/>
            <person name="Brown M.T."/>
            <person name="Hayes R.D."/>
            <person name="Mukherjee M."/>
            <person name="Okumura C.Y."/>
            <person name="Schneider R."/>
            <person name="Smith A.J."/>
            <person name="Vanacova S."/>
            <person name="Villalvazo M."/>
            <person name="Haas B.J."/>
            <person name="Pertea M."/>
            <person name="Feldblyum T.V."/>
            <person name="Utterback T.R."/>
            <person name="Shu C.L."/>
            <person name="Osoegawa K."/>
            <person name="de Jong P.J."/>
            <person name="Hrdy I."/>
            <person name="Horvathova L."/>
            <person name="Zubacova Z."/>
            <person name="Dolezal P."/>
            <person name="Malik S.B."/>
            <person name="Logsdon J.M. Jr."/>
            <person name="Henze K."/>
            <person name="Gupta A."/>
            <person name="Wang C.C."/>
            <person name="Dunne R.L."/>
            <person name="Upcroft J.A."/>
            <person name="Upcroft P."/>
            <person name="White O."/>
            <person name="Salzberg S.L."/>
            <person name="Tang P."/>
            <person name="Chiu C.-H."/>
            <person name="Lee Y.-S."/>
            <person name="Embley T.M."/>
            <person name="Coombs G.H."/>
            <person name="Mottram J.C."/>
            <person name="Tachezy J."/>
            <person name="Fraser-Liggett C.M."/>
            <person name="Johnson P.J."/>
        </authorList>
    </citation>
    <scope>NUCLEOTIDE SEQUENCE [LARGE SCALE GENOMIC DNA]</scope>
    <source>
        <strain evidence="1">G3</strain>
    </source>
</reference>
<dbReference type="STRING" id="5722.A2FC41"/>
<dbReference type="EMBL" id="DS113711">
    <property type="protein sequence ID" value="EAX97536.1"/>
    <property type="molecule type" value="Genomic_DNA"/>
</dbReference>
<dbReference type="OrthoDB" id="5985073at2759"/>
<sequence length="312" mass="35293">MFAALLCVRQFRRVPNFHQRIPQYRSVRSPKLLPRELEESRPRHIQRVHRHHHRYPTRGAEENVYVPFLGEVQLPTLPTIQLPKIEIPKIEIPKVTLPSLPSIQLPTLPSIQLPTVPSIQLPTIPGLPTIAPAAAAPDVTPAATGIVNDDQMRRMGWTNYNLADLNNCLNRFSINTPPRIRHFISQCSHESGNGRWTREIADGSAYNGRYDLGNTQPGDGPRFKGAGYLQLTGRNNYQAFANYMNDQNIMQGVNYVADKYPWTCSGFWWMRNGMNALCDNGASCNEVTRRVNGGYNGLADRRAKYQLACTIF</sequence>
<evidence type="ECO:0000313" key="1">
    <source>
        <dbReference type="EMBL" id="EAX97536.1"/>
    </source>
</evidence>
<dbReference type="PANTHER" id="PTHR34408">
    <property type="entry name" value="FAMILY PROTEIN, PUTATIVE-RELATED"/>
    <property type="match status" value="1"/>
</dbReference>
<dbReference type="SUPFAM" id="SSF53955">
    <property type="entry name" value="Lysozyme-like"/>
    <property type="match status" value="1"/>
</dbReference>
<dbReference type="InterPro" id="IPR052354">
    <property type="entry name" value="Cell_Wall_Dynamics_Protein"/>
</dbReference>
<dbReference type="SMR" id="A2FC41"/>
<dbReference type="InterPro" id="IPR023346">
    <property type="entry name" value="Lysozyme-like_dom_sf"/>
</dbReference>
<keyword evidence="2" id="KW-1185">Reference proteome</keyword>
<dbReference type="KEGG" id="tva:4755322"/>
<dbReference type="Proteomes" id="UP000001542">
    <property type="component" value="Unassembled WGS sequence"/>
</dbReference>
<dbReference type="AlphaFoldDB" id="A2FC41"/>
<organism evidence="1 2">
    <name type="scientific">Trichomonas vaginalis (strain ATCC PRA-98 / G3)</name>
    <dbReference type="NCBI Taxonomy" id="412133"/>
    <lineage>
        <taxon>Eukaryota</taxon>
        <taxon>Metamonada</taxon>
        <taxon>Parabasalia</taxon>
        <taxon>Trichomonadida</taxon>
        <taxon>Trichomonadidae</taxon>
        <taxon>Trichomonas</taxon>
    </lineage>
</organism>
<dbReference type="PANTHER" id="PTHR34408:SF1">
    <property type="entry name" value="GLYCOSYL HYDROLASE FAMILY 19 DOMAIN-CONTAINING PROTEIN HI_1415"/>
    <property type="match status" value="1"/>
</dbReference>
<gene>
    <name evidence="1" type="ORF">TVAG_331230</name>
</gene>
<accession>A2FC41</accession>
<protein>
    <submittedName>
        <fullName evidence="1">Uncharacterized protein</fullName>
    </submittedName>
</protein>
<name>A2FC41_TRIV3</name>
<dbReference type="VEuPathDB" id="TrichDB:TVAG_331230"/>
<dbReference type="VEuPathDB" id="TrichDB:TVAGG3_0757160"/>
<dbReference type="RefSeq" id="XP_001310466.1">
    <property type="nucleotide sequence ID" value="XM_001310465.1"/>
</dbReference>
<reference evidence="1" key="1">
    <citation type="submission" date="2006-10" db="EMBL/GenBank/DDBJ databases">
        <authorList>
            <person name="Amadeo P."/>
            <person name="Zhao Q."/>
            <person name="Wortman J."/>
            <person name="Fraser-Liggett C."/>
            <person name="Carlton J."/>
        </authorList>
    </citation>
    <scope>NUCLEOTIDE SEQUENCE</scope>
    <source>
        <strain evidence="1">G3</strain>
    </source>
</reference>
<evidence type="ECO:0000313" key="2">
    <source>
        <dbReference type="Proteomes" id="UP000001542"/>
    </source>
</evidence>
<dbReference type="Gene3D" id="1.10.530.10">
    <property type="match status" value="1"/>
</dbReference>